<dbReference type="SUPFAM" id="SSF52540">
    <property type="entry name" value="P-loop containing nucleoside triphosphate hydrolases"/>
    <property type="match status" value="1"/>
</dbReference>
<protein>
    <recommendedName>
        <fullName evidence="2">Structural maintenance of chromosomes protein 5</fullName>
    </recommendedName>
</protein>
<feature type="compositionally biased region" description="Basic and acidic residues" evidence="5">
    <location>
        <begin position="1"/>
        <end position="16"/>
    </location>
</feature>
<dbReference type="Proteomes" id="UP000298061">
    <property type="component" value="Unassembled WGS sequence"/>
</dbReference>
<evidence type="ECO:0000256" key="5">
    <source>
        <dbReference type="SAM" id="MobiDB-lite"/>
    </source>
</evidence>
<evidence type="ECO:0000313" key="8">
    <source>
        <dbReference type="Proteomes" id="UP000298061"/>
    </source>
</evidence>
<dbReference type="STRING" id="135208.A0A4Z0A8D3"/>
<dbReference type="Gene3D" id="3.40.50.300">
    <property type="entry name" value="P-loop containing nucleotide triphosphate hydrolases"/>
    <property type="match status" value="2"/>
</dbReference>
<comment type="caution">
    <text evidence="7">The sequence shown here is derived from an EMBL/GenBank/DDBJ whole genome shotgun (WGS) entry which is preliminary data.</text>
</comment>
<feature type="coiled-coil region" evidence="4">
    <location>
        <begin position="737"/>
        <end position="816"/>
    </location>
</feature>
<dbReference type="PANTHER" id="PTHR45916:SF1">
    <property type="entry name" value="STRUCTURAL MAINTENANCE OF CHROMOSOMES PROTEIN 5"/>
    <property type="match status" value="1"/>
</dbReference>
<dbReference type="OrthoDB" id="10254973at2759"/>
<dbReference type="InterPro" id="IPR003395">
    <property type="entry name" value="RecF/RecN/SMC_N"/>
</dbReference>
<accession>A0A4Z0A8D3</accession>
<evidence type="ECO:0000256" key="3">
    <source>
        <dbReference type="ARBA" id="ARBA00023054"/>
    </source>
</evidence>
<evidence type="ECO:0000313" key="7">
    <source>
        <dbReference type="EMBL" id="TFY82531.1"/>
    </source>
</evidence>
<gene>
    <name evidence="7" type="ORF">EWM64_g1483</name>
</gene>
<sequence>MARRIQRVDNDNDSQKENSAIPKDVRVKAEKNGAAPRPSQDASQADPEDVDAEGEEGDGDGDAEGEDEEQDEDGDAAQESPKGRKRARVNEDGDARPAKKEKGTAKARQAHERDVDGYVTGSIVRVKLENFVTYDHVEFRPGPHMNMIIGPNGTGKSSIACAIALGLNYPPSILGRAAELNSFVKMGTSEGFIEIELKGKIGKPNLVIRRNLSSKSKSSTFTINDQSASGKEVAQKMNELNIQVGNLCSFLPQDKVSEFAQMTPQQLLRETQRAAGDEHLTAWHDTLINAGKEMKELTELLNADTQQLKTLEERNAILERDVARYNERKEIERQIGLLELILPFMEYIEARNRYMDAKKLQRDLHQRVQALKKKNAPAHALKKRLEAQHKELNEAREKKKKDTQRKFRAMQSKWDDNEKLAEEAEELDTKLSNIKKEEKARAKKIIDTEKRIADMKRDRERTVKLEDPDDLQLEHRNVEASGQGLRDRQTDLQFRQRKNVEDMSNAQSRIDAGERSLKELDDVSKIKMENFKRFDRDSADVVEWIRRNPDRFTMKVLEPPFMTIKVANKQFVDAVESCFSFNQLRTFVTQCEADYKMINRLFVDTDEALGRRARISAWYRPGDANAIVPPPMSREELHACGFDGYAMDYVEYPEEMKYYLMRDVGLHRTAVGLRQNQVNVQRATDLCSRSGSGSFISGMVNYFVKRSRYGKQLPQTNTNDIRRAQHFVGQTADAGVREEHKRKINEARQQHQLHQEEMAKLTEEDNAIRAEYAEYKKKLDGIKARRQKVVDEKKRLQRLQSAIEVQETKLQDLLNAPSADAERNKLKKKIVEVTQKRTLLARQYADLVRAAIDEQQEATRIGLKFIQVGSNKAALEIHLQARDVAFNKAMAEFETANKVYVAAKDESAEKLKIGKDKLDSVEPDLRTQFQKMEEDGSAHTRDADEIRNELATQNQRLELVLQTNPGVVEQYERRKAEIETLSKKIAEREKKAGKVGNSIKLARENWEPALNELVQSIGERFSNAFDRIGCAGEIRISPNEDYDKWAIDILVKFRDNEKLQLLTGQRQSGGERSLTTILYLMSMTEHAHAPFSLVDEINQGMDVRAERTVHNELVKTTCKEDSGQYFLITPKLLPDLLYHPRMKVLCVNNGEWLPDEKGIGNMKSMINTYLQRKAQGKAAA</sequence>
<feature type="coiled-coil region" evidence="4">
    <location>
        <begin position="378"/>
        <end position="440"/>
    </location>
</feature>
<evidence type="ECO:0000256" key="2">
    <source>
        <dbReference type="ARBA" id="ARBA00018687"/>
    </source>
</evidence>
<dbReference type="GO" id="GO:0000724">
    <property type="term" value="P:double-strand break repair via homologous recombination"/>
    <property type="evidence" value="ECO:0007669"/>
    <property type="project" value="TreeGrafter"/>
</dbReference>
<keyword evidence="3 4" id="KW-0175">Coiled coil</keyword>
<dbReference type="GO" id="GO:0030915">
    <property type="term" value="C:Smc5-Smc6 complex"/>
    <property type="evidence" value="ECO:0007669"/>
    <property type="project" value="TreeGrafter"/>
</dbReference>
<keyword evidence="8" id="KW-1185">Reference proteome</keyword>
<proteinExistence type="inferred from homology"/>
<evidence type="ECO:0000256" key="4">
    <source>
        <dbReference type="SAM" id="Coils"/>
    </source>
</evidence>
<feature type="compositionally biased region" description="Acidic residues" evidence="5">
    <location>
        <begin position="46"/>
        <end position="76"/>
    </location>
</feature>
<dbReference type="GO" id="GO:0005634">
    <property type="term" value="C:nucleus"/>
    <property type="evidence" value="ECO:0007669"/>
    <property type="project" value="TreeGrafter"/>
</dbReference>
<feature type="compositionally biased region" description="Basic and acidic residues" evidence="5">
    <location>
        <begin position="88"/>
        <end position="113"/>
    </location>
</feature>
<comment type="similarity">
    <text evidence="1">Belongs to the SMC family. SMC5 subfamily.</text>
</comment>
<evidence type="ECO:0000256" key="1">
    <source>
        <dbReference type="ARBA" id="ARBA00010171"/>
    </source>
</evidence>
<evidence type="ECO:0000259" key="6">
    <source>
        <dbReference type="Pfam" id="PF02463"/>
    </source>
</evidence>
<dbReference type="GO" id="GO:0003697">
    <property type="term" value="F:single-stranded DNA binding"/>
    <property type="evidence" value="ECO:0007669"/>
    <property type="project" value="TreeGrafter"/>
</dbReference>
<feature type="domain" description="RecF/RecN/SMC N-terminal" evidence="6">
    <location>
        <begin position="123"/>
        <end position="1129"/>
    </location>
</feature>
<reference evidence="7 8" key="1">
    <citation type="submission" date="2019-02" db="EMBL/GenBank/DDBJ databases">
        <title>Genome sequencing of the rare red list fungi Hericium alpestre (H. flagellum).</title>
        <authorList>
            <person name="Buettner E."/>
            <person name="Kellner H."/>
        </authorList>
    </citation>
    <scope>NUCLEOTIDE SEQUENCE [LARGE SCALE GENOMIC DNA]</scope>
    <source>
        <strain evidence="7 8">DSM 108284</strain>
    </source>
</reference>
<feature type="coiled-coil region" evidence="4">
    <location>
        <begin position="943"/>
        <end position="991"/>
    </location>
</feature>
<organism evidence="7 8">
    <name type="scientific">Hericium alpestre</name>
    <dbReference type="NCBI Taxonomy" id="135208"/>
    <lineage>
        <taxon>Eukaryota</taxon>
        <taxon>Fungi</taxon>
        <taxon>Dikarya</taxon>
        <taxon>Basidiomycota</taxon>
        <taxon>Agaricomycotina</taxon>
        <taxon>Agaricomycetes</taxon>
        <taxon>Russulales</taxon>
        <taxon>Hericiaceae</taxon>
        <taxon>Hericium</taxon>
    </lineage>
</organism>
<dbReference type="PANTHER" id="PTHR45916">
    <property type="entry name" value="STRUCTURAL MAINTENANCE OF CHROMOSOMES PROTEIN 5"/>
    <property type="match status" value="1"/>
</dbReference>
<dbReference type="InterPro" id="IPR027417">
    <property type="entry name" value="P-loop_NTPase"/>
</dbReference>
<feature type="region of interest" description="Disordered" evidence="5">
    <location>
        <begin position="1"/>
        <end position="113"/>
    </location>
</feature>
<name>A0A4Z0A8D3_9AGAM</name>
<feature type="coiled-coil region" evidence="4">
    <location>
        <begin position="294"/>
        <end position="328"/>
    </location>
</feature>
<dbReference type="Pfam" id="PF02463">
    <property type="entry name" value="SMC_N"/>
    <property type="match status" value="1"/>
</dbReference>
<dbReference type="EMBL" id="SFCI01000100">
    <property type="protein sequence ID" value="TFY82531.1"/>
    <property type="molecule type" value="Genomic_DNA"/>
</dbReference>
<dbReference type="AlphaFoldDB" id="A0A4Z0A8D3"/>